<name>A0ABV1K6Y1_9PSEU</name>
<evidence type="ECO:0000256" key="1">
    <source>
        <dbReference type="SAM" id="MobiDB-lite"/>
    </source>
</evidence>
<reference evidence="2 3" key="1">
    <citation type="submission" date="2024-03" db="EMBL/GenBank/DDBJ databases">
        <title>Draft genome sequence of Pseudonocardia nematodicida JCM 31783.</title>
        <authorList>
            <person name="Butdee W."/>
            <person name="Duangmal K."/>
        </authorList>
    </citation>
    <scope>NUCLEOTIDE SEQUENCE [LARGE SCALE GENOMIC DNA]</scope>
    <source>
        <strain evidence="2 3">JCM 31783</strain>
    </source>
</reference>
<organism evidence="2 3">
    <name type="scientific">Pseudonocardia nematodicida</name>
    <dbReference type="NCBI Taxonomy" id="1206997"/>
    <lineage>
        <taxon>Bacteria</taxon>
        <taxon>Bacillati</taxon>
        <taxon>Actinomycetota</taxon>
        <taxon>Actinomycetes</taxon>
        <taxon>Pseudonocardiales</taxon>
        <taxon>Pseudonocardiaceae</taxon>
        <taxon>Pseudonocardia</taxon>
    </lineage>
</organism>
<dbReference type="Proteomes" id="UP001494902">
    <property type="component" value="Unassembled WGS sequence"/>
</dbReference>
<keyword evidence="3" id="KW-1185">Reference proteome</keyword>
<protein>
    <submittedName>
        <fullName evidence="2">Uncharacterized protein</fullName>
    </submittedName>
</protein>
<dbReference type="EMBL" id="JBEDNQ010000001">
    <property type="protein sequence ID" value="MEQ3549598.1"/>
    <property type="molecule type" value="Genomic_DNA"/>
</dbReference>
<gene>
    <name evidence="2" type="ORF">WIS52_03855</name>
</gene>
<dbReference type="RefSeq" id="WP_349296669.1">
    <property type="nucleotide sequence ID" value="NZ_JBEDNQ010000001.1"/>
</dbReference>
<evidence type="ECO:0000313" key="3">
    <source>
        <dbReference type="Proteomes" id="UP001494902"/>
    </source>
</evidence>
<proteinExistence type="predicted"/>
<feature type="region of interest" description="Disordered" evidence="1">
    <location>
        <begin position="41"/>
        <end position="67"/>
    </location>
</feature>
<evidence type="ECO:0000313" key="2">
    <source>
        <dbReference type="EMBL" id="MEQ3549598.1"/>
    </source>
</evidence>
<sequence length="67" mass="7239">MSGLLLTIRWLPGDDRLEATCHCGAVAVLDGPEEAWSWLRGHPRDHRTHEAAASPRATRPEPSGVAG</sequence>
<accession>A0ABV1K6Y1</accession>
<comment type="caution">
    <text evidence="2">The sequence shown here is derived from an EMBL/GenBank/DDBJ whole genome shotgun (WGS) entry which is preliminary data.</text>
</comment>